<protein>
    <recommendedName>
        <fullName evidence="2">DUF7872 domain-containing protein</fullName>
    </recommendedName>
</protein>
<accession>A0A8K0QV85</accession>
<feature type="chain" id="PRO_5035460536" description="DUF7872 domain-containing protein" evidence="1">
    <location>
        <begin position="18"/>
        <end position="409"/>
    </location>
</feature>
<dbReference type="PANTHER" id="PTHR33339">
    <property type="entry name" value="LYSM DOMAIN-CONTAINING PROTEIN"/>
    <property type="match status" value="1"/>
</dbReference>
<dbReference type="Proteomes" id="UP000813461">
    <property type="component" value="Unassembled WGS sequence"/>
</dbReference>
<dbReference type="InterPro" id="IPR057194">
    <property type="entry name" value="DUF7872"/>
</dbReference>
<keyword evidence="4" id="KW-1185">Reference proteome</keyword>
<feature type="domain" description="DUF7872" evidence="2">
    <location>
        <begin position="194"/>
        <end position="409"/>
    </location>
</feature>
<sequence>MHNTLLLTAFGITATLASPVAFPQGTGAGADSCPSDDLNAKTWTDLNIDGVLADAAGNYTKTTTNNIQSLADFFGAPNFFCGLDNFCNAGQPCLPVQVPAWYSVVAIQNWNNYMNSLNTAVGFATSILSLKLPEIVQDIYPDPKDDVTSLKTAFQIVSGVISVVPFTGAVSTAASAVSGGLGFINGRLLPPAPTDRFLAWSDISGTMGDVLREYQSAISESITRTLNAPIDDPDNGINGILKDGTFLGISQNFTQKDVQDAAIDSITISALGFALQAQKAFVTRFFNQIRCTESENTLCIQNDGSDTFTQWSLLKRSDGSNAGSLIDQAKVLTDKYGLTKLEFLKGPTNCYDNNGKQQLTNRPFEQGLPLDPKAECVFNLLVCDIDNGNGGAGRKGIVDFCKDDRGLDI</sequence>
<dbReference type="PANTHER" id="PTHR33339:SF1">
    <property type="entry name" value="LYSM DOMAIN-CONTAINING PROTEIN"/>
    <property type="match status" value="1"/>
</dbReference>
<comment type="caution">
    <text evidence="3">The sequence shown here is derived from an EMBL/GenBank/DDBJ whole genome shotgun (WGS) entry which is preliminary data.</text>
</comment>
<dbReference type="AlphaFoldDB" id="A0A8K0QV85"/>
<evidence type="ECO:0000259" key="2">
    <source>
        <dbReference type="Pfam" id="PF25278"/>
    </source>
</evidence>
<reference evidence="3" key="1">
    <citation type="journal article" date="2021" name="Nat. Commun.">
        <title>Genetic determinants of endophytism in the Arabidopsis root mycobiome.</title>
        <authorList>
            <person name="Mesny F."/>
            <person name="Miyauchi S."/>
            <person name="Thiergart T."/>
            <person name="Pickel B."/>
            <person name="Atanasova L."/>
            <person name="Karlsson M."/>
            <person name="Huettel B."/>
            <person name="Barry K.W."/>
            <person name="Haridas S."/>
            <person name="Chen C."/>
            <person name="Bauer D."/>
            <person name="Andreopoulos W."/>
            <person name="Pangilinan J."/>
            <person name="LaButti K."/>
            <person name="Riley R."/>
            <person name="Lipzen A."/>
            <person name="Clum A."/>
            <person name="Drula E."/>
            <person name="Henrissat B."/>
            <person name="Kohler A."/>
            <person name="Grigoriev I.V."/>
            <person name="Martin F.M."/>
            <person name="Hacquard S."/>
        </authorList>
    </citation>
    <scope>NUCLEOTIDE SEQUENCE</scope>
    <source>
        <strain evidence="3">MPI-SDFR-AT-0120</strain>
    </source>
</reference>
<evidence type="ECO:0000313" key="4">
    <source>
        <dbReference type="Proteomes" id="UP000813461"/>
    </source>
</evidence>
<evidence type="ECO:0000313" key="3">
    <source>
        <dbReference type="EMBL" id="KAH7073296.1"/>
    </source>
</evidence>
<name>A0A8K0QV85_9PLEO</name>
<dbReference type="OrthoDB" id="2501761at2759"/>
<dbReference type="EMBL" id="JAGMVJ010000022">
    <property type="protein sequence ID" value="KAH7073296.1"/>
    <property type="molecule type" value="Genomic_DNA"/>
</dbReference>
<dbReference type="Pfam" id="PF25278">
    <property type="entry name" value="DUF7872"/>
    <property type="match status" value="1"/>
</dbReference>
<gene>
    <name evidence="3" type="ORF">FB567DRAFT_583945</name>
</gene>
<keyword evidence="1" id="KW-0732">Signal</keyword>
<evidence type="ECO:0000256" key="1">
    <source>
        <dbReference type="SAM" id="SignalP"/>
    </source>
</evidence>
<proteinExistence type="predicted"/>
<feature type="signal peptide" evidence="1">
    <location>
        <begin position="1"/>
        <end position="17"/>
    </location>
</feature>
<organism evidence="3 4">
    <name type="scientific">Paraphoma chrysanthemicola</name>
    <dbReference type="NCBI Taxonomy" id="798071"/>
    <lineage>
        <taxon>Eukaryota</taxon>
        <taxon>Fungi</taxon>
        <taxon>Dikarya</taxon>
        <taxon>Ascomycota</taxon>
        <taxon>Pezizomycotina</taxon>
        <taxon>Dothideomycetes</taxon>
        <taxon>Pleosporomycetidae</taxon>
        <taxon>Pleosporales</taxon>
        <taxon>Pleosporineae</taxon>
        <taxon>Phaeosphaeriaceae</taxon>
        <taxon>Paraphoma</taxon>
    </lineage>
</organism>